<evidence type="ECO:0000313" key="5">
    <source>
        <dbReference type="Proteomes" id="UP000250140"/>
    </source>
</evidence>
<feature type="compositionally biased region" description="Basic and acidic residues" evidence="2">
    <location>
        <begin position="129"/>
        <end position="138"/>
    </location>
</feature>
<feature type="compositionally biased region" description="Polar residues" evidence="2">
    <location>
        <begin position="29"/>
        <end position="39"/>
    </location>
</feature>
<feature type="compositionally biased region" description="Basic and acidic residues" evidence="2">
    <location>
        <begin position="246"/>
        <end position="260"/>
    </location>
</feature>
<dbReference type="Pfam" id="PF07814">
    <property type="entry name" value="WAPL"/>
    <property type="match status" value="1"/>
</dbReference>
<accession>A0A8E2ESK8</accession>
<dbReference type="Gene3D" id="1.25.10.10">
    <property type="entry name" value="Leucine-rich Repeat Variant"/>
    <property type="match status" value="1"/>
</dbReference>
<gene>
    <name evidence="4" type="ORF">AOQ84DRAFT_347041</name>
</gene>
<feature type="compositionally biased region" description="Acidic residues" evidence="2">
    <location>
        <begin position="434"/>
        <end position="452"/>
    </location>
</feature>
<feature type="domain" description="Wings apart-like protein C-terminal" evidence="3">
    <location>
        <begin position="577"/>
        <end position="917"/>
    </location>
</feature>
<feature type="region of interest" description="Disordered" evidence="2">
    <location>
        <begin position="23"/>
        <end position="288"/>
    </location>
</feature>
<dbReference type="InterPro" id="IPR039874">
    <property type="entry name" value="WAPL"/>
</dbReference>
<dbReference type="PANTHER" id="PTHR22100:SF13">
    <property type="entry name" value="WINGS APART-LIKE PROTEIN HOMOLOG"/>
    <property type="match status" value="1"/>
</dbReference>
<dbReference type="InterPro" id="IPR022771">
    <property type="entry name" value="WAPL_C"/>
</dbReference>
<feature type="compositionally biased region" description="Polar residues" evidence="2">
    <location>
        <begin position="102"/>
        <end position="114"/>
    </location>
</feature>
<evidence type="ECO:0000313" key="4">
    <source>
        <dbReference type="EMBL" id="OCL03855.1"/>
    </source>
</evidence>
<feature type="region of interest" description="Disordered" evidence="2">
    <location>
        <begin position="429"/>
        <end position="484"/>
    </location>
</feature>
<reference evidence="4 5" key="1">
    <citation type="journal article" date="2016" name="Nat. Commun.">
        <title>Ectomycorrhizal ecology is imprinted in the genome of the dominant symbiotic fungus Cenococcum geophilum.</title>
        <authorList>
            <consortium name="DOE Joint Genome Institute"/>
            <person name="Peter M."/>
            <person name="Kohler A."/>
            <person name="Ohm R.A."/>
            <person name="Kuo A."/>
            <person name="Krutzmann J."/>
            <person name="Morin E."/>
            <person name="Arend M."/>
            <person name="Barry K.W."/>
            <person name="Binder M."/>
            <person name="Choi C."/>
            <person name="Clum A."/>
            <person name="Copeland A."/>
            <person name="Grisel N."/>
            <person name="Haridas S."/>
            <person name="Kipfer T."/>
            <person name="LaButti K."/>
            <person name="Lindquist E."/>
            <person name="Lipzen A."/>
            <person name="Maire R."/>
            <person name="Meier B."/>
            <person name="Mihaltcheva S."/>
            <person name="Molinier V."/>
            <person name="Murat C."/>
            <person name="Poggeler S."/>
            <person name="Quandt C.A."/>
            <person name="Sperisen C."/>
            <person name="Tritt A."/>
            <person name="Tisserant E."/>
            <person name="Crous P.W."/>
            <person name="Henrissat B."/>
            <person name="Nehls U."/>
            <person name="Egli S."/>
            <person name="Spatafora J.W."/>
            <person name="Grigoriev I.V."/>
            <person name="Martin F.M."/>
        </authorList>
    </citation>
    <scope>NUCLEOTIDE SEQUENCE [LARGE SCALE GENOMIC DNA]</scope>
    <source>
        <strain evidence="4 5">CBS 207.34</strain>
    </source>
</reference>
<feature type="compositionally biased region" description="Polar residues" evidence="2">
    <location>
        <begin position="174"/>
        <end position="205"/>
    </location>
</feature>
<comment type="similarity">
    <text evidence="1">Belongs to the WAPL family.</text>
</comment>
<protein>
    <recommendedName>
        <fullName evidence="3">Wings apart-like protein C-terminal domain-containing protein</fullName>
    </recommendedName>
</protein>
<dbReference type="EMBL" id="KV750668">
    <property type="protein sequence ID" value="OCL03855.1"/>
    <property type="molecule type" value="Genomic_DNA"/>
</dbReference>
<name>A0A8E2ESK8_9PEZI</name>
<dbReference type="AlphaFoldDB" id="A0A8E2ESK8"/>
<dbReference type="PANTHER" id="PTHR22100">
    <property type="entry name" value="WINGS APART-LIKE PROTEIN HOMOLOG"/>
    <property type="match status" value="1"/>
</dbReference>
<keyword evidence="5" id="KW-1185">Reference proteome</keyword>
<feature type="compositionally biased region" description="Basic and acidic residues" evidence="2">
    <location>
        <begin position="43"/>
        <end position="56"/>
    </location>
</feature>
<evidence type="ECO:0000259" key="3">
    <source>
        <dbReference type="Pfam" id="PF07814"/>
    </source>
</evidence>
<organism evidence="4 5">
    <name type="scientific">Glonium stellatum</name>
    <dbReference type="NCBI Taxonomy" id="574774"/>
    <lineage>
        <taxon>Eukaryota</taxon>
        <taxon>Fungi</taxon>
        <taxon>Dikarya</taxon>
        <taxon>Ascomycota</taxon>
        <taxon>Pezizomycotina</taxon>
        <taxon>Dothideomycetes</taxon>
        <taxon>Pleosporomycetidae</taxon>
        <taxon>Gloniales</taxon>
        <taxon>Gloniaceae</taxon>
        <taxon>Glonium</taxon>
    </lineage>
</organism>
<evidence type="ECO:0000256" key="1">
    <source>
        <dbReference type="ARBA" id="ARBA00006854"/>
    </source>
</evidence>
<feature type="compositionally biased region" description="Low complexity" evidence="2">
    <location>
        <begin position="65"/>
        <end position="77"/>
    </location>
</feature>
<dbReference type="OrthoDB" id="78088at2759"/>
<sequence>MAIILMASTSSLSTAQRRRKVATYGKAARSSNFAVQENILSPERPKPPHGGWREGLSKPSTLLKSSNGSPSQGSSRESTAKPATNLGVFDVPSSDDEDMTTLRRTPTKPSTTLQPIKPAELNGPSSGKDALRSQRADRQATSGPKPTDPNVFDVPSSDDDNISSRRPPSRHGLPQTSGLRVSPKSQNASTQPSPRQIIDSDSSTTTRKRKRPIPIHSGQEPQANKGRGRQTKDSLPTMDQRSTKQPRKDDNGPLVRDKKSPAGVSAPSEMVAPDTAAPKKPRRTRTRTVPVTATIPKGQSAPAILNGMLTTREPCPAQYPSPLSSVPPSPGNSYFTNDDGILSTPAYCQSTSPTLGLKNDSVTPRQSHIWSNLLDDSVETITPGILKIENLRISDRRINEPAARLARSTSDIPLTTQSKRRRLIDTLIQATPAADEEESEDEDEDETEDDADKEPMPIHEKSKERRKCDVRRDPARLNGRAGSLDEMDVDVEPTSASQSSQTVPILNGGPKLTYAKQRSYLDEASLEAELLSSLPMESNSPFAGSSRRRDITTNTSLNRRAQFLSDMDDLDEPTNKVRGIHELRKGGENFRFEFDTGALLDDIKDQSNTGKSRRRSAMIELCTKLSDDSFINRMIDQGLDRQLFSSLASTSDPVFGFAAAVAIAFIVKGGVASNILDSIFRSNFLVTLNFLLEYDADINRIAKERRTNMSKVAQASVADFRKLVQESALWEDDKPEVLSPRLLAMRSMELLIRSLRKSGNAEELLNEETISTLLDVAKAPCERLVARGTSPFDLLNLRLVLSISESASVGAGKQVVWSTKLLRRLVEMMPAFLEVNGHAPAGLESLAIRLCINLANNNHRVCESFAEPKFVQPLVRSIDHKFKMLSGTLDEEQRAVVLECLILSLGAMINLAEYSDKARSAVFTDNDSMLDALLQSFLEGLERASQADSMEESQSNVAYGYLSVLLGNLCQNDQVLRKIRSKIPNRRLDVLINAVEEFIQYHQKVDRDMFDGEEGGEISINYTERLQTVVDRLRGAGM</sequence>
<evidence type="ECO:0000256" key="2">
    <source>
        <dbReference type="SAM" id="MobiDB-lite"/>
    </source>
</evidence>
<dbReference type="InterPro" id="IPR011989">
    <property type="entry name" value="ARM-like"/>
</dbReference>
<dbReference type="Proteomes" id="UP000250140">
    <property type="component" value="Unassembled WGS sequence"/>
</dbReference>
<proteinExistence type="inferred from homology"/>
<feature type="compositionally biased region" description="Basic and acidic residues" evidence="2">
    <location>
        <begin position="453"/>
        <end position="475"/>
    </location>
</feature>